<proteinExistence type="predicted"/>
<evidence type="ECO:0000313" key="2">
    <source>
        <dbReference type="EMBL" id="KAF7348582.1"/>
    </source>
</evidence>
<feature type="region of interest" description="Disordered" evidence="1">
    <location>
        <begin position="151"/>
        <end position="171"/>
    </location>
</feature>
<keyword evidence="3" id="KW-1185">Reference proteome</keyword>
<organism evidence="2 3">
    <name type="scientific">Mycena venus</name>
    <dbReference type="NCBI Taxonomy" id="2733690"/>
    <lineage>
        <taxon>Eukaryota</taxon>
        <taxon>Fungi</taxon>
        <taxon>Dikarya</taxon>
        <taxon>Basidiomycota</taxon>
        <taxon>Agaricomycotina</taxon>
        <taxon>Agaricomycetes</taxon>
        <taxon>Agaricomycetidae</taxon>
        <taxon>Agaricales</taxon>
        <taxon>Marasmiineae</taxon>
        <taxon>Mycenaceae</taxon>
        <taxon>Mycena</taxon>
    </lineage>
</organism>
<dbReference type="AlphaFoldDB" id="A0A8H7CUD8"/>
<evidence type="ECO:0000313" key="3">
    <source>
        <dbReference type="Proteomes" id="UP000620124"/>
    </source>
</evidence>
<dbReference type="Proteomes" id="UP000620124">
    <property type="component" value="Unassembled WGS sequence"/>
</dbReference>
<evidence type="ECO:0000256" key="1">
    <source>
        <dbReference type="SAM" id="MobiDB-lite"/>
    </source>
</evidence>
<reference evidence="2" key="1">
    <citation type="submission" date="2020-05" db="EMBL/GenBank/DDBJ databases">
        <title>Mycena genomes resolve the evolution of fungal bioluminescence.</title>
        <authorList>
            <person name="Tsai I.J."/>
        </authorList>
    </citation>
    <scope>NUCLEOTIDE SEQUENCE</scope>
    <source>
        <strain evidence="2">CCC161011</strain>
    </source>
</reference>
<sequence>MIDIHRGWSWMGYVPPDFLSNNPDQAMVEPEKEEPQVPNDSNVKHEAWGSPSLHEPERRLLGSELESAPHPANFRMFPSADGDADDDDEEDAVISDDSHISGVEGNPEEFAKASMARGDYAVNRKWLRGIARWVGETSLANVDERLVNDGQIENDSGKFPPIVTGLDSDTS</sequence>
<comment type="caution">
    <text evidence="2">The sequence shown here is derived from an EMBL/GenBank/DDBJ whole genome shotgun (WGS) entry which is preliminary data.</text>
</comment>
<accession>A0A8H7CUD8</accession>
<gene>
    <name evidence="2" type="ORF">MVEN_01375800</name>
</gene>
<name>A0A8H7CUD8_9AGAR</name>
<protein>
    <submittedName>
        <fullName evidence="2">Uncharacterized protein</fullName>
    </submittedName>
</protein>
<feature type="compositionally biased region" description="Acidic residues" evidence="1">
    <location>
        <begin position="82"/>
        <end position="91"/>
    </location>
</feature>
<dbReference type="EMBL" id="JACAZI010000011">
    <property type="protein sequence ID" value="KAF7348582.1"/>
    <property type="molecule type" value="Genomic_DNA"/>
</dbReference>
<feature type="region of interest" description="Disordered" evidence="1">
    <location>
        <begin position="21"/>
        <end position="91"/>
    </location>
</feature>